<feature type="region of interest" description="Disordered" evidence="7">
    <location>
        <begin position="23"/>
        <end position="42"/>
    </location>
</feature>
<organism evidence="9 10">
    <name type="scientific">Aplysia californica</name>
    <name type="common">California sea hare</name>
    <dbReference type="NCBI Taxonomy" id="6500"/>
    <lineage>
        <taxon>Eukaryota</taxon>
        <taxon>Metazoa</taxon>
        <taxon>Spiralia</taxon>
        <taxon>Lophotrochozoa</taxon>
        <taxon>Mollusca</taxon>
        <taxon>Gastropoda</taxon>
        <taxon>Heterobranchia</taxon>
        <taxon>Euthyneura</taxon>
        <taxon>Tectipleura</taxon>
        <taxon>Aplysiida</taxon>
        <taxon>Aplysioidea</taxon>
        <taxon>Aplysiidae</taxon>
        <taxon>Aplysia</taxon>
    </lineage>
</organism>
<dbReference type="Proteomes" id="UP000694888">
    <property type="component" value="Unplaced"/>
</dbReference>
<proteinExistence type="inferred from homology"/>
<keyword evidence="9" id="KW-1185">Reference proteome</keyword>
<dbReference type="GeneID" id="101859293"/>
<dbReference type="SUPFAM" id="SSF54928">
    <property type="entry name" value="RNA-binding domain, RBD"/>
    <property type="match status" value="1"/>
</dbReference>
<accession>A0ABM1W3R1</accession>
<evidence type="ECO:0000256" key="7">
    <source>
        <dbReference type="SAM" id="MobiDB-lite"/>
    </source>
</evidence>
<evidence type="ECO:0000256" key="3">
    <source>
        <dbReference type="ARBA" id="ARBA00022737"/>
    </source>
</evidence>
<feature type="compositionally biased region" description="Gly residues" evidence="7">
    <location>
        <begin position="508"/>
        <end position="519"/>
    </location>
</feature>
<comment type="similarity">
    <text evidence="1">Belongs to the HTATSF1 family.</text>
</comment>
<feature type="region of interest" description="Disordered" evidence="7">
    <location>
        <begin position="204"/>
        <end position="245"/>
    </location>
</feature>
<feature type="region of interest" description="Disordered" evidence="7">
    <location>
        <begin position="108"/>
        <end position="168"/>
    </location>
</feature>
<keyword evidence="3" id="KW-0677">Repeat</keyword>
<feature type="non-terminal residue" evidence="10">
    <location>
        <position position="565"/>
    </location>
</feature>
<protein>
    <submittedName>
        <fullName evidence="10">HIV Tat-specific factor 1 homolog</fullName>
    </submittedName>
</protein>
<evidence type="ECO:0000256" key="1">
    <source>
        <dbReference type="ARBA" id="ARBA00007747"/>
    </source>
</evidence>
<evidence type="ECO:0000259" key="8">
    <source>
        <dbReference type="PROSITE" id="PS50102"/>
    </source>
</evidence>
<dbReference type="Pfam" id="PF00076">
    <property type="entry name" value="RRM_1"/>
    <property type="match status" value="2"/>
</dbReference>
<evidence type="ECO:0000256" key="5">
    <source>
        <dbReference type="ARBA" id="ARBA00023187"/>
    </source>
</evidence>
<reference evidence="10" key="1">
    <citation type="submission" date="2025-08" db="UniProtKB">
        <authorList>
            <consortium name="RefSeq"/>
        </authorList>
    </citation>
    <scope>IDENTIFICATION</scope>
</reference>
<dbReference type="PANTHER" id="PTHR15608">
    <property type="entry name" value="SPLICING FACTOR U2AF-ASSOCIATED PROTEIN 2"/>
    <property type="match status" value="1"/>
</dbReference>
<feature type="region of interest" description="Disordered" evidence="7">
    <location>
        <begin position="496"/>
        <end position="565"/>
    </location>
</feature>
<evidence type="ECO:0000256" key="2">
    <source>
        <dbReference type="ARBA" id="ARBA00022664"/>
    </source>
</evidence>
<keyword evidence="5" id="KW-0508">mRNA splicing</keyword>
<name>A0ABM1W3R1_APLCA</name>
<keyword evidence="4 6" id="KW-0694">RNA-binding</keyword>
<feature type="compositionally biased region" description="Gly residues" evidence="7">
    <location>
        <begin position="535"/>
        <end position="544"/>
    </location>
</feature>
<sequence length="565" mass="64027">MSQDEEEVDEFELQLKQEELERLAKEEGSTLPKGTTYTDDDGTVMEWDHERKAYFPKIDADFIAQYQINYGASSDQNQDGWERLTEEEKQARYDEYWNSYYQAYSKEQPALPKIDVEGNEIEEGEEEEKSEKKQKSKKDKSGENSAGVETDVTASTDEVVSDPTSEEHYQYNLYYFGQEYADAYRDYYTDHPDEAAMPDWIAQRSSERGEGSVSENKDKKKGKQKPEKGEKRKEPPREEGWFEMDSEASTQLYVSGLPSDVTEEEFKEVMSKCGLIMFDPLTRKPKLKLYMDKEGNLKGDGLCTYIKPESVELALNILDEFEVRGHRISVQRAKFELKGDFDPKKKRKKLSNKAKQKLKEKQQRLFDWRPDKNPYERSKNERIVILKNMFDVSEFDADPTLINEFRADVRDECLKFGDVKKVVLYDRNPEGVISVTFKEAEEADKCIAALNGRWFAKRRITAAAHDGKTRYEVQETEEEKAKRLAGWDSFLADDTQTKTAAPSSLTEGGSGGTGGVGGTDEGEASAAGQEVLQGEAGGTSGGVSGVLVEDVEEREGLDTGGASEV</sequence>
<dbReference type="InterPro" id="IPR034393">
    <property type="entry name" value="TatSF1-like"/>
</dbReference>
<dbReference type="Gene3D" id="3.30.70.330">
    <property type="match status" value="2"/>
</dbReference>
<gene>
    <name evidence="10" type="primary">LOC101859293</name>
</gene>
<dbReference type="InterPro" id="IPR035979">
    <property type="entry name" value="RBD_domain_sf"/>
</dbReference>
<feature type="domain" description="RRM" evidence="8">
    <location>
        <begin position="250"/>
        <end position="335"/>
    </location>
</feature>
<dbReference type="InterPro" id="IPR012677">
    <property type="entry name" value="Nucleotide-bd_a/b_plait_sf"/>
</dbReference>
<feature type="compositionally biased region" description="Acidic residues" evidence="7">
    <location>
        <begin position="117"/>
        <end position="128"/>
    </location>
</feature>
<dbReference type="PANTHER" id="PTHR15608:SF0">
    <property type="entry name" value="HIV TAT-SPECIFIC FACTOR 1"/>
    <property type="match status" value="1"/>
</dbReference>
<dbReference type="SMART" id="SM00360">
    <property type="entry name" value="RRM"/>
    <property type="match status" value="2"/>
</dbReference>
<evidence type="ECO:0000313" key="10">
    <source>
        <dbReference type="RefSeq" id="XP_035829304.1"/>
    </source>
</evidence>
<dbReference type="RefSeq" id="XP_035829304.1">
    <property type="nucleotide sequence ID" value="XM_035973411.1"/>
</dbReference>
<dbReference type="CDD" id="cd12281">
    <property type="entry name" value="RRM1_TatSF1_like"/>
    <property type="match status" value="1"/>
</dbReference>
<feature type="compositionally biased region" description="Basic and acidic residues" evidence="7">
    <location>
        <begin position="205"/>
        <end position="240"/>
    </location>
</feature>
<evidence type="ECO:0000313" key="9">
    <source>
        <dbReference type="Proteomes" id="UP000694888"/>
    </source>
</evidence>
<evidence type="ECO:0000256" key="4">
    <source>
        <dbReference type="ARBA" id="ARBA00022884"/>
    </source>
</evidence>
<dbReference type="CDD" id="cd12282">
    <property type="entry name" value="RRM2_TatSF1_like"/>
    <property type="match status" value="1"/>
</dbReference>
<evidence type="ECO:0000256" key="6">
    <source>
        <dbReference type="PROSITE-ProRule" id="PRU00176"/>
    </source>
</evidence>
<dbReference type="PROSITE" id="PS50102">
    <property type="entry name" value="RRM"/>
    <property type="match status" value="1"/>
</dbReference>
<dbReference type="InterPro" id="IPR034392">
    <property type="entry name" value="TatSF1-like_RRM1"/>
</dbReference>
<dbReference type="InterPro" id="IPR000504">
    <property type="entry name" value="RRM_dom"/>
</dbReference>
<keyword evidence="2" id="KW-0507">mRNA processing</keyword>